<gene>
    <name evidence="2" type="ORF">A8709_27240</name>
</gene>
<keyword evidence="1" id="KW-1133">Transmembrane helix</keyword>
<dbReference type="Proteomes" id="UP000093309">
    <property type="component" value="Unassembled WGS sequence"/>
</dbReference>
<keyword evidence="1" id="KW-0812">Transmembrane</keyword>
<dbReference type="EMBL" id="LYPC01000020">
    <property type="protein sequence ID" value="OCT14498.1"/>
    <property type="molecule type" value="Genomic_DNA"/>
</dbReference>
<dbReference type="OrthoDB" id="2617628at2"/>
<evidence type="ECO:0000313" key="2">
    <source>
        <dbReference type="EMBL" id="OCT14498.1"/>
    </source>
</evidence>
<feature type="transmembrane region" description="Helical" evidence="1">
    <location>
        <begin position="39"/>
        <end position="61"/>
    </location>
</feature>
<feature type="transmembrane region" description="Helical" evidence="1">
    <location>
        <begin position="12"/>
        <end position="33"/>
    </location>
</feature>
<name>A0A1C1A1V7_9BACL</name>
<protein>
    <submittedName>
        <fullName evidence="2">Uncharacterized protein</fullName>
    </submittedName>
</protein>
<keyword evidence="3" id="KW-1185">Reference proteome</keyword>
<keyword evidence="1" id="KW-0472">Membrane</keyword>
<comment type="caution">
    <text evidence="2">The sequence shown here is derived from an EMBL/GenBank/DDBJ whole genome shotgun (WGS) entry which is preliminary data.</text>
</comment>
<dbReference type="RefSeq" id="WP_065853349.1">
    <property type="nucleotide sequence ID" value="NZ_LYPC01000020.1"/>
</dbReference>
<accession>A0A1C1A1V7</accession>
<dbReference type="AlphaFoldDB" id="A0A1C1A1V7"/>
<evidence type="ECO:0000256" key="1">
    <source>
        <dbReference type="SAM" id="Phobius"/>
    </source>
</evidence>
<evidence type="ECO:0000313" key="3">
    <source>
        <dbReference type="Proteomes" id="UP000093309"/>
    </source>
</evidence>
<reference evidence="3" key="1">
    <citation type="submission" date="2016-05" db="EMBL/GenBank/DDBJ databases">
        <title>Paenibacillus oryzae. sp. nov., isolated from the rice root.</title>
        <authorList>
            <person name="Zhang J."/>
            <person name="Zhang X."/>
        </authorList>
    </citation>
    <scope>NUCLEOTIDE SEQUENCE [LARGE SCALE GENOMIC DNA]</scope>
    <source>
        <strain evidence="3">KCTC13222</strain>
    </source>
</reference>
<organism evidence="2 3">
    <name type="scientific">Paenibacillus pectinilyticus</name>
    <dbReference type="NCBI Taxonomy" id="512399"/>
    <lineage>
        <taxon>Bacteria</taxon>
        <taxon>Bacillati</taxon>
        <taxon>Bacillota</taxon>
        <taxon>Bacilli</taxon>
        <taxon>Bacillales</taxon>
        <taxon>Paenibacillaceae</taxon>
        <taxon>Paenibacillus</taxon>
    </lineage>
</organism>
<sequence length="137" mass="15780">MILYERSLKGSLIAICLFLIMSILQLAICISAHRPVAFIVMFSFLIGVFSILAFVILYDMIQKDPGIVRCKVMFTEEYRIHIQKPNGKILKLRVSAEQYKQYQVDQTLELLIAKRSDALLAIYKVEEAEKVSEEIHL</sequence>
<proteinExistence type="predicted"/>
<dbReference type="STRING" id="512399.A8709_27240"/>